<protein>
    <submittedName>
        <fullName evidence="1">Uncharacterized protein</fullName>
    </submittedName>
</protein>
<sequence>MDLNHPHLASVPPTPTTPPSVHRRSYPLRRAEVVTVTSFADTSTAASTASASKSIPIGPIVGGIVAGVAVVLLAGGLWFWCHQKAVKERKERQARLKAKASRSAGALSARPSLNPKGSAMSMKSMDKSSSNLSKGSAGILAAASVPLPYDSRGAGRENEKLAANGRVHPSSTIPANGIQLAPVVALDSSRASSGSTGSPSPVSPSSSSSPSRRHRHERSLSKEPAVAAPVPAGIVHRYQPARPSPLAVTAKSADGTTMAHVTGSYNSATSPPVSATGSGSREGSLSGSGVLGVKAEERKADTAIPKWGQKPFRSAIPSTQAASGSGTVEHMPDEEESEDDDPFEHSKYDRHRSTASTQTSAAGSTVGKRDTVRQSRDRRDVMGGIAEWQDEVEVGVAYSPSEGPGHNGNTSHTARDQGSAYPYPPQQQGYDSQHERNGYLADREPRNPFVDERYR</sequence>
<gene>
    <name evidence="1" type="ORF">QFC21_003606</name>
</gene>
<proteinExistence type="predicted"/>
<dbReference type="Proteomes" id="UP001227268">
    <property type="component" value="Unassembled WGS sequence"/>
</dbReference>
<name>A0ACC2VN94_9TREE</name>
<keyword evidence="2" id="KW-1185">Reference proteome</keyword>
<evidence type="ECO:0000313" key="1">
    <source>
        <dbReference type="EMBL" id="KAJ9100563.1"/>
    </source>
</evidence>
<comment type="caution">
    <text evidence="1">The sequence shown here is derived from an EMBL/GenBank/DDBJ whole genome shotgun (WGS) entry which is preliminary data.</text>
</comment>
<evidence type="ECO:0000313" key="2">
    <source>
        <dbReference type="Proteomes" id="UP001227268"/>
    </source>
</evidence>
<accession>A0ACC2VN94</accession>
<organism evidence="1 2">
    <name type="scientific">Naganishia friedmannii</name>
    <dbReference type="NCBI Taxonomy" id="89922"/>
    <lineage>
        <taxon>Eukaryota</taxon>
        <taxon>Fungi</taxon>
        <taxon>Dikarya</taxon>
        <taxon>Basidiomycota</taxon>
        <taxon>Agaricomycotina</taxon>
        <taxon>Tremellomycetes</taxon>
        <taxon>Filobasidiales</taxon>
        <taxon>Filobasidiaceae</taxon>
        <taxon>Naganishia</taxon>
    </lineage>
</organism>
<reference evidence="1" key="1">
    <citation type="submission" date="2023-04" db="EMBL/GenBank/DDBJ databases">
        <title>Draft Genome sequencing of Naganishia species isolated from polar environments using Oxford Nanopore Technology.</title>
        <authorList>
            <person name="Leo P."/>
            <person name="Venkateswaran K."/>
        </authorList>
    </citation>
    <scope>NUCLEOTIDE SEQUENCE</scope>
    <source>
        <strain evidence="1">MNA-CCFEE 5423</strain>
    </source>
</reference>
<dbReference type="EMBL" id="JASBWT010000011">
    <property type="protein sequence ID" value="KAJ9100563.1"/>
    <property type="molecule type" value="Genomic_DNA"/>
</dbReference>